<dbReference type="AlphaFoldDB" id="A0A7Z0XZR7"/>
<accession>A0A7Z0XZR7</accession>
<comment type="caution">
    <text evidence="2">The sequence shown here is derived from an EMBL/GenBank/DDBJ whole genome shotgun (WGS) entry which is preliminary data.</text>
</comment>
<dbReference type="EMBL" id="NBRZ01000056">
    <property type="protein sequence ID" value="OSG78597.1"/>
    <property type="molecule type" value="Genomic_DNA"/>
</dbReference>
<evidence type="ECO:0000313" key="2">
    <source>
        <dbReference type="EMBL" id="OSG78597.1"/>
    </source>
</evidence>
<gene>
    <name evidence="2" type="ORF">R545_26425</name>
</gene>
<protein>
    <submittedName>
        <fullName evidence="2">Uncharacterized protein</fullName>
    </submittedName>
</protein>
<evidence type="ECO:0000256" key="1">
    <source>
        <dbReference type="SAM" id="MobiDB-lite"/>
    </source>
</evidence>
<sequence>MNDWRSAPRRGKARFMKHLDEIKQRLRDGYTNREIYHDLTNKGLDLSEAQFNRYIRRFYGEGASQGENVVAEDKRHSGSKTTDSAPYG</sequence>
<dbReference type="Proteomes" id="UP000868516">
    <property type="component" value="Unassembled WGS sequence"/>
</dbReference>
<proteinExistence type="predicted"/>
<reference evidence="2" key="1">
    <citation type="submission" date="2017-03" db="EMBL/GenBank/DDBJ databases">
        <title>Salmonella serotype comparative study.</title>
        <authorList>
            <person name="Liao J."/>
        </authorList>
    </citation>
    <scope>NUCLEOTIDE SEQUENCE [LARGE SCALE GENOMIC DNA]</scope>
    <source>
        <strain evidence="2">NY_FSL S10-1123</strain>
    </source>
</reference>
<organism evidence="2">
    <name type="scientific">Salmonella enterica subsp. diarizonae serovar Rough:r:z</name>
    <dbReference type="NCBI Taxonomy" id="1974321"/>
    <lineage>
        <taxon>Bacteria</taxon>
        <taxon>Pseudomonadati</taxon>
        <taxon>Pseudomonadota</taxon>
        <taxon>Gammaproteobacteria</taxon>
        <taxon>Enterobacterales</taxon>
        <taxon>Enterobacteriaceae</taxon>
        <taxon>Salmonella</taxon>
    </lineage>
</organism>
<feature type="non-terminal residue" evidence="2">
    <location>
        <position position="88"/>
    </location>
</feature>
<name>A0A7Z0XZR7_SALDZ</name>
<feature type="region of interest" description="Disordered" evidence="1">
    <location>
        <begin position="65"/>
        <end position="88"/>
    </location>
</feature>
<feature type="compositionally biased region" description="Polar residues" evidence="1">
    <location>
        <begin position="79"/>
        <end position="88"/>
    </location>
</feature>